<evidence type="ECO:0000259" key="15">
    <source>
        <dbReference type="Pfam" id="PF10502"/>
    </source>
</evidence>
<sequence length="312" mass="35386">MASTFSLILVVVTLLTGIIWTLDKLVWAKQRAAKIAAARANAGPDVDEKTLAKVAPMPVWIEQTGGVFPVIALVLILRSFIFEPFQIPSGSMMPTLLVGDFILVEKFAYGLKDPVTNTKFLETGEPKRGDVVVFKYPLDTRVDYIKRVVGMPGDRVIYRNKELMIRPRCVEESRDEQEGKTCPGFQKLDVKFEQRGEFSQMGIPLDRYTEQLGDVSHETLRNPLMPDLVDRYYRQPGTYPDEWVVPEGHYFVMGDNRDNSTDSRFWGFVPEQNLVGKAVAIWISFEFEREEGSSLPSWVPTGVRFNRIGGIK</sequence>
<dbReference type="Proteomes" id="UP001277183">
    <property type="component" value="Unassembled WGS sequence"/>
</dbReference>
<evidence type="ECO:0000256" key="11">
    <source>
        <dbReference type="ARBA" id="ARBA00023136"/>
    </source>
</evidence>
<dbReference type="GO" id="GO:0006465">
    <property type="term" value="P:signal peptide processing"/>
    <property type="evidence" value="ECO:0007669"/>
    <property type="project" value="InterPro"/>
</dbReference>
<keyword evidence="9 13" id="KW-0378">Hydrolase</keyword>
<dbReference type="GO" id="GO:0005886">
    <property type="term" value="C:plasma membrane"/>
    <property type="evidence" value="ECO:0007669"/>
    <property type="project" value="UniProtKB-SubCell"/>
</dbReference>
<dbReference type="PROSITE" id="PS00501">
    <property type="entry name" value="SPASE_I_1"/>
    <property type="match status" value="1"/>
</dbReference>
<dbReference type="PANTHER" id="PTHR43390">
    <property type="entry name" value="SIGNAL PEPTIDASE I"/>
    <property type="match status" value="1"/>
</dbReference>
<dbReference type="RefSeq" id="WP_216945050.1">
    <property type="nucleotide sequence ID" value="NZ_BPNA01000002.1"/>
</dbReference>
<evidence type="ECO:0000256" key="3">
    <source>
        <dbReference type="ARBA" id="ARBA00009370"/>
    </source>
</evidence>
<evidence type="ECO:0000256" key="13">
    <source>
        <dbReference type="RuleBase" id="RU003993"/>
    </source>
</evidence>
<comment type="similarity">
    <text evidence="3 14">Belongs to the peptidase S26 family.</text>
</comment>
<dbReference type="InterPro" id="IPR019766">
    <property type="entry name" value="Sign_pep_all-beta_subdom"/>
</dbReference>
<dbReference type="InterPro" id="IPR036286">
    <property type="entry name" value="LexA/Signal_pep-like_sf"/>
</dbReference>
<protein>
    <recommendedName>
        <fullName evidence="5 13">Signal peptidase I</fullName>
        <ecNumber evidence="4 13">3.4.21.89</ecNumber>
    </recommendedName>
</protein>
<dbReference type="NCBIfam" id="TIGR02227">
    <property type="entry name" value="sigpep_I_bact"/>
    <property type="match status" value="1"/>
</dbReference>
<accession>A0AAW9F030</accession>
<dbReference type="Gene3D" id="2.170.230.10">
    <property type="match status" value="1"/>
</dbReference>
<reference evidence="16" key="1">
    <citation type="submission" date="2023-11" db="EMBL/GenBank/DDBJ databases">
        <title>WGS of Aeromonas in Northern Israel.</title>
        <authorList>
            <person name="Hershko Y."/>
        </authorList>
    </citation>
    <scope>NUCLEOTIDE SEQUENCE</scope>
    <source>
        <strain evidence="16">77416</strain>
    </source>
</reference>
<evidence type="ECO:0000256" key="12">
    <source>
        <dbReference type="PIRSR" id="PIRSR600223-1"/>
    </source>
</evidence>
<comment type="subcellular location">
    <subcellularLocation>
        <location evidence="2">Cell membrane</location>
        <topology evidence="2">Multi-pass membrane protein</topology>
    </subcellularLocation>
    <subcellularLocation>
        <location evidence="14">Membrane</location>
        <topology evidence="14">Multi-pass membrane protein</topology>
    </subcellularLocation>
</comment>
<dbReference type="PANTHER" id="PTHR43390:SF1">
    <property type="entry name" value="CHLOROPLAST PROCESSING PEPTIDASE"/>
    <property type="match status" value="1"/>
</dbReference>
<dbReference type="InterPro" id="IPR019758">
    <property type="entry name" value="Pept_S26A_signal_pept_1_CS"/>
</dbReference>
<dbReference type="AlphaFoldDB" id="A0AAW9F030"/>
<dbReference type="SUPFAM" id="SSF51306">
    <property type="entry name" value="LexA/Signal peptidase"/>
    <property type="match status" value="1"/>
</dbReference>
<evidence type="ECO:0000256" key="5">
    <source>
        <dbReference type="ARBA" id="ARBA00019232"/>
    </source>
</evidence>
<dbReference type="PROSITE" id="PS00760">
    <property type="entry name" value="SPASE_I_2"/>
    <property type="match status" value="1"/>
</dbReference>
<feature type="active site" evidence="12">
    <location>
        <position position="91"/>
    </location>
</feature>
<evidence type="ECO:0000256" key="14">
    <source>
        <dbReference type="RuleBase" id="RU362042"/>
    </source>
</evidence>
<dbReference type="GO" id="GO:0009003">
    <property type="term" value="F:signal peptidase activity"/>
    <property type="evidence" value="ECO:0007669"/>
    <property type="project" value="UniProtKB-EC"/>
</dbReference>
<keyword evidence="10" id="KW-1133">Transmembrane helix</keyword>
<proteinExistence type="inferred from homology"/>
<keyword evidence="7 13" id="KW-0645">Protease</keyword>
<gene>
    <name evidence="16" type="primary">lepB</name>
    <name evidence="16" type="ORF">SJS77_09185</name>
</gene>
<feature type="domain" description="Peptidase S26" evidence="15">
    <location>
        <begin position="67"/>
        <end position="282"/>
    </location>
</feature>
<dbReference type="GO" id="GO:0004252">
    <property type="term" value="F:serine-type endopeptidase activity"/>
    <property type="evidence" value="ECO:0007669"/>
    <property type="project" value="InterPro"/>
</dbReference>
<dbReference type="InterPro" id="IPR019533">
    <property type="entry name" value="Peptidase_S26"/>
</dbReference>
<dbReference type="Pfam" id="PF10502">
    <property type="entry name" value="Peptidase_S26"/>
    <property type="match status" value="1"/>
</dbReference>
<dbReference type="Gene3D" id="2.10.109.10">
    <property type="entry name" value="Umud Fragment, subunit A"/>
    <property type="match status" value="1"/>
</dbReference>
<dbReference type="CDD" id="cd06530">
    <property type="entry name" value="S26_SPase_I"/>
    <property type="match status" value="1"/>
</dbReference>
<organism evidence="16 17">
    <name type="scientific">Aeromonas caviae</name>
    <name type="common">Aeromonas punctata</name>
    <dbReference type="NCBI Taxonomy" id="648"/>
    <lineage>
        <taxon>Bacteria</taxon>
        <taxon>Pseudomonadati</taxon>
        <taxon>Pseudomonadota</taxon>
        <taxon>Gammaproteobacteria</taxon>
        <taxon>Aeromonadales</taxon>
        <taxon>Aeromonadaceae</taxon>
        <taxon>Aeromonas</taxon>
    </lineage>
</organism>
<dbReference type="EMBL" id="JAWZVU010000056">
    <property type="protein sequence ID" value="MDX7720650.1"/>
    <property type="molecule type" value="Genomic_DNA"/>
</dbReference>
<name>A0AAW9F030_AERCA</name>
<evidence type="ECO:0000256" key="8">
    <source>
        <dbReference type="ARBA" id="ARBA00022692"/>
    </source>
</evidence>
<dbReference type="PRINTS" id="PR00727">
    <property type="entry name" value="LEADERPTASE"/>
</dbReference>
<evidence type="ECO:0000313" key="16">
    <source>
        <dbReference type="EMBL" id="MDX7720650.1"/>
    </source>
</evidence>
<feature type="active site" evidence="12">
    <location>
        <position position="146"/>
    </location>
</feature>
<comment type="caution">
    <text evidence="16">The sequence shown here is derived from an EMBL/GenBank/DDBJ whole genome shotgun (WGS) entry which is preliminary data.</text>
</comment>
<comment type="catalytic activity">
    <reaction evidence="1 13">
        <text>Cleavage of hydrophobic, N-terminal signal or leader sequences from secreted and periplasmic proteins.</text>
        <dbReference type="EC" id="3.4.21.89"/>
    </reaction>
</comment>
<dbReference type="InterPro" id="IPR019756">
    <property type="entry name" value="Pept_S26A_signal_pept_1_Ser-AS"/>
</dbReference>
<keyword evidence="6" id="KW-1003">Cell membrane</keyword>
<dbReference type="InterPro" id="IPR019757">
    <property type="entry name" value="Pept_S26A_signal_pept_1_Lys-AS"/>
</dbReference>
<keyword evidence="8" id="KW-0812">Transmembrane</keyword>
<evidence type="ECO:0000256" key="10">
    <source>
        <dbReference type="ARBA" id="ARBA00022989"/>
    </source>
</evidence>
<evidence type="ECO:0000256" key="9">
    <source>
        <dbReference type="ARBA" id="ARBA00022801"/>
    </source>
</evidence>
<evidence type="ECO:0000313" key="17">
    <source>
        <dbReference type="Proteomes" id="UP001277183"/>
    </source>
</evidence>
<evidence type="ECO:0000256" key="4">
    <source>
        <dbReference type="ARBA" id="ARBA00013208"/>
    </source>
</evidence>
<dbReference type="PROSITE" id="PS00761">
    <property type="entry name" value="SPASE_I_3"/>
    <property type="match status" value="1"/>
</dbReference>
<evidence type="ECO:0000256" key="2">
    <source>
        <dbReference type="ARBA" id="ARBA00004651"/>
    </source>
</evidence>
<evidence type="ECO:0000256" key="6">
    <source>
        <dbReference type="ARBA" id="ARBA00022475"/>
    </source>
</evidence>
<dbReference type="InterPro" id="IPR000223">
    <property type="entry name" value="Pept_S26A_signal_pept_1"/>
</dbReference>
<evidence type="ECO:0000256" key="7">
    <source>
        <dbReference type="ARBA" id="ARBA00022670"/>
    </source>
</evidence>
<keyword evidence="11" id="KW-0472">Membrane</keyword>
<dbReference type="EC" id="3.4.21.89" evidence="4 13"/>
<evidence type="ECO:0000256" key="1">
    <source>
        <dbReference type="ARBA" id="ARBA00000677"/>
    </source>
</evidence>